<reference evidence="3 4" key="1">
    <citation type="submission" date="2015-10" db="EMBL/GenBank/DDBJ databases">
        <title>Full genome of DAOMC 229536 Phialocephala scopiformis, a fungal endophyte of spruce producing the potent anti-insectan compound rugulosin.</title>
        <authorList>
            <consortium name="DOE Joint Genome Institute"/>
            <person name="Walker A.K."/>
            <person name="Frasz S.L."/>
            <person name="Seifert K.A."/>
            <person name="Miller J.D."/>
            <person name="Mondo S.J."/>
            <person name="Labutti K."/>
            <person name="Lipzen A."/>
            <person name="Dockter R."/>
            <person name="Kennedy M."/>
            <person name="Grigoriev I.V."/>
            <person name="Spatafora J.W."/>
        </authorList>
    </citation>
    <scope>NUCLEOTIDE SEQUENCE [LARGE SCALE GENOMIC DNA]</scope>
    <source>
        <strain evidence="3 4">CBS 120377</strain>
    </source>
</reference>
<keyword evidence="4" id="KW-1185">Reference proteome</keyword>
<dbReference type="Gene3D" id="3.40.390.10">
    <property type="entry name" value="Collagenase (Catalytic Domain)"/>
    <property type="match status" value="1"/>
</dbReference>
<dbReference type="Proteomes" id="UP000070700">
    <property type="component" value="Unassembled WGS sequence"/>
</dbReference>
<name>A0A132BDA9_MOLSC</name>
<gene>
    <name evidence="3" type="ORF">LY89DRAFT_740379</name>
</gene>
<feature type="region of interest" description="Disordered" evidence="1">
    <location>
        <begin position="503"/>
        <end position="538"/>
    </location>
</feature>
<dbReference type="AlphaFoldDB" id="A0A132BDA9"/>
<feature type="compositionally biased region" description="Low complexity" evidence="1">
    <location>
        <begin position="792"/>
        <end position="812"/>
    </location>
</feature>
<dbReference type="OrthoDB" id="3557544at2759"/>
<evidence type="ECO:0000313" key="4">
    <source>
        <dbReference type="Proteomes" id="UP000070700"/>
    </source>
</evidence>
<feature type="region of interest" description="Disordered" evidence="1">
    <location>
        <begin position="776"/>
        <end position="812"/>
    </location>
</feature>
<feature type="chain" id="PRO_5007288102" evidence="2">
    <location>
        <begin position="18"/>
        <end position="1199"/>
    </location>
</feature>
<evidence type="ECO:0000256" key="2">
    <source>
        <dbReference type="SAM" id="SignalP"/>
    </source>
</evidence>
<protein>
    <submittedName>
        <fullName evidence="3">Uncharacterized protein</fullName>
    </submittedName>
</protein>
<dbReference type="InterPro" id="IPR024079">
    <property type="entry name" value="MetalloPept_cat_dom_sf"/>
</dbReference>
<feature type="compositionally biased region" description="Polar residues" evidence="1">
    <location>
        <begin position="503"/>
        <end position="537"/>
    </location>
</feature>
<dbReference type="GeneID" id="28830307"/>
<dbReference type="EMBL" id="KQ947430">
    <property type="protein sequence ID" value="KUJ09969.1"/>
    <property type="molecule type" value="Genomic_DNA"/>
</dbReference>
<evidence type="ECO:0000256" key="1">
    <source>
        <dbReference type="SAM" id="MobiDB-lite"/>
    </source>
</evidence>
<keyword evidence="2" id="KW-0732">Signal</keyword>
<dbReference type="KEGG" id="psco:LY89DRAFT_740379"/>
<feature type="signal peptide" evidence="2">
    <location>
        <begin position="1"/>
        <end position="17"/>
    </location>
</feature>
<accession>A0A132BDA9</accession>
<dbReference type="GO" id="GO:0008237">
    <property type="term" value="F:metallopeptidase activity"/>
    <property type="evidence" value="ECO:0007669"/>
    <property type="project" value="InterPro"/>
</dbReference>
<organism evidence="3 4">
    <name type="scientific">Mollisia scopiformis</name>
    <name type="common">Conifer needle endophyte fungus</name>
    <name type="synonym">Phialocephala scopiformis</name>
    <dbReference type="NCBI Taxonomy" id="149040"/>
    <lineage>
        <taxon>Eukaryota</taxon>
        <taxon>Fungi</taxon>
        <taxon>Dikarya</taxon>
        <taxon>Ascomycota</taxon>
        <taxon>Pezizomycotina</taxon>
        <taxon>Leotiomycetes</taxon>
        <taxon>Helotiales</taxon>
        <taxon>Mollisiaceae</taxon>
        <taxon>Mollisia</taxon>
    </lineage>
</organism>
<sequence>MRHSLALCLCSCAITHGYYLDDSCTPYADLLAAGMKGAFDFANAASGLLSTPSTSTNVLQAQRDLTTFLFPTTMKNPTDRMTVSERFSSVLAFGATTGTLEGTLDPILSVNLYLLLPPDKIIFFCDEGERFEFDVRCNGVADKGWNCDRLMETTFQDADVPGFLNCFDNDSEEEMDDPNLPNAFTLQIEQQDRPTPIQICPWYLQKLQSARFKTLEDLGTSGAMALSENDFNRLLNSLSQSSTRTAMDSLELMDMVLLHELTHAISKPTGDFDDAGWQSAVAKNPKCIDNAENYAFFGLAARMISPIVPGAKPMRPMIGGNIQIIPADSTSKRAAVVYDNSLALKLAGTASISGESAISKSSSSLYYNTLSTFSTLPSSRSQIYSSNLLSSTSSLSSSMSNGGPALSSSSSSVVGTSYMSSQSLSLSAIATYTTNSGNATFTITSSPFISSHASSIVSVNATNTNASLTGTFSARSSIFGLSQTTSILSVATSSHGNTSLMTLSSGPSTSIQSASATNATTPETHTSQTGWNTFTSSKSDRMSYTSVETSTSTSSVQALSSLSDASNTTSSMSVSLPGIGNLPFPTSTPSSLTDTTTGAFTFSGSWTDVESTLTPQSFVFFRVPTGTITSAPAETSEVTLLGDLFLALQANRKWLTDSTLKSKFLDSVQKTKDETTALLNDLSVKPADIPDCHDTKRKRHLRLSERQLRAMLRQRSIIGSIGNIVKGAVHDVGTLISCAGDVVQSLHDAVNIDTPDLGEIEDLTDTLAEIGQDLQYEGDDDENTSTSKEEQSSATTSSSASLSTSSFSSSSRSCSTQFSSACSLSYSAFVPAGATTITTATYTLSCSTVTGCSASAIGSATTVTASSVFPTASLIGDSFGNMSWFDQQQAILAAVIADTTDVRVTWSPSETTTSSILISNSTSSGYNTVSILPIISTKSGNQTYSGSFSSSTPGQSSVFVISTQSVVPANESTSIIVSSSQVPTTLPVTSVTPTSSSTATFSSQASVTSPITSITPTSQDSNPFPFTTTLGNGQVEACRTSTLEVYAGYSAMYCAGSVTTLSPATTSSIPSATPTCDVHASEQVIFTTYELSEVDVDVSIIDGGGNKLFENSYSPLWGVITTVPSSATKLPYNITFSFLIPTGSNWENSTVSLTAGSEVWNSESALDIGGETPRLPYCHVEAWKTSPKGNRTFDCYWAC</sequence>
<dbReference type="InParanoid" id="A0A132BDA9"/>
<proteinExistence type="predicted"/>
<evidence type="ECO:0000313" key="3">
    <source>
        <dbReference type="EMBL" id="KUJ09969.1"/>
    </source>
</evidence>
<dbReference type="RefSeq" id="XP_018064324.1">
    <property type="nucleotide sequence ID" value="XM_018220581.1"/>
</dbReference>